<comment type="caution">
    <text evidence="1">The sequence shown here is derived from an EMBL/GenBank/DDBJ whole genome shotgun (WGS) entry which is preliminary data.</text>
</comment>
<reference evidence="1 2" key="1">
    <citation type="submission" date="2020-02" db="EMBL/GenBank/DDBJ databases">
        <title>Whole Genome Shotgun Sequence of Streptomyces sp. strain CWH03.</title>
        <authorList>
            <person name="Dohra H."/>
            <person name="Kodani S."/>
            <person name="Yamamura H."/>
        </authorList>
    </citation>
    <scope>NUCLEOTIDE SEQUENCE [LARGE SCALE GENOMIC DNA]</scope>
    <source>
        <strain evidence="1 2">CWH03</strain>
    </source>
</reference>
<sequence length="91" mass="10002">MTVARDRHQPVALHPCDGLADRGPALVEPLRDAGSHRDHAFFLQLEDGAEIHLRGVDQSGHMCPSKKSCRGPDPILTHAADNRAETAWNPY</sequence>
<evidence type="ECO:0000313" key="1">
    <source>
        <dbReference type="EMBL" id="GFH36874.1"/>
    </source>
</evidence>
<dbReference type="EMBL" id="BLLG01000007">
    <property type="protein sequence ID" value="GFH36874.1"/>
    <property type="molecule type" value="Genomic_DNA"/>
</dbReference>
<gene>
    <name evidence="1" type="ORF">SCWH03_31070</name>
</gene>
<protein>
    <submittedName>
        <fullName evidence="1">Uncharacterized protein</fullName>
    </submittedName>
</protein>
<dbReference type="Proteomes" id="UP000484988">
    <property type="component" value="Unassembled WGS sequence"/>
</dbReference>
<evidence type="ECO:0000313" key="2">
    <source>
        <dbReference type="Proteomes" id="UP000484988"/>
    </source>
</evidence>
<dbReference type="AlphaFoldDB" id="A0A6A0AY29"/>
<accession>A0A6A0AY29</accession>
<keyword evidence="2" id="KW-1185">Reference proteome</keyword>
<name>A0A6A0AY29_9ACTN</name>
<proteinExistence type="predicted"/>
<organism evidence="1 2">
    <name type="scientific">Streptomyces pacificus</name>
    <dbReference type="NCBI Taxonomy" id="2705029"/>
    <lineage>
        <taxon>Bacteria</taxon>
        <taxon>Bacillati</taxon>
        <taxon>Actinomycetota</taxon>
        <taxon>Actinomycetes</taxon>
        <taxon>Kitasatosporales</taxon>
        <taxon>Streptomycetaceae</taxon>
        <taxon>Streptomyces</taxon>
    </lineage>
</organism>